<organism evidence="2 3">
    <name type="scientific">Tritrichomonas foetus</name>
    <dbReference type="NCBI Taxonomy" id="1144522"/>
    <lineage>
        <taxon>Eukaryota</taxon>
        <taxon>Metamonada</taxon>
        <taxon>Parabasalia</taxon>
        <taxon>Tritrichomonadida</taxon>
        <taxon>Tritrichomonadidae</taxon>
        <taxon>Tritrichomonas</taxon>
    </lineage>
</organism>
<feature type="compositionally biased region" description="Acidic residues" evidence="1">
    <location>
        <begin position="54"/>
        <end position="76"/>
    </location>
</feature>
<dbReference type="EMBL" id="MLAK01000915">
    <property type="protein sequence ID" value="OHT01328.1"/>
    <property type="molecule type" value="Genomic_DNA"/>
</dbReference>
<proteinExistence type="predicted"/>
<feature type="compositionally biased region" description="Low complexity" evidence="1">
    <location>
        <begin position="84"/>
        <end position="106"/>
    </location>
</feature>
<name>A0A1J4JSD4_9EUKA</name>
<dbReference type="RefSeq" id="XP_068354464.1">
    <property type="nucleotide sequence ID" value="XM_068493746.1"/>
</dbReference>
<feature type="compositionally biased region" description="Acidic residues" evidence="1">
    <location>
        <begin position="1"/>
        <end position="15"/>
    </location>
</feature>
<accession>A0A1J4JSD4</accession>
<evidence type="ECO:0000313" key="2">
    <source>
        <dbReference type="EMBL" id="OHT01328.1"/>
    </source>
</evidence>
<dbReference type="GeneID" id="94828450"/>
<protein>
    <submittedName>
        <fullName evidence="2">Uncharacterized protein</fullName>
    </submittedName>
</protein>
<evidence type="ECO:0000256" key="1">
    <source>
        <dbReference type="SAM" id="MobiDB-lite"/>
    </source>
</evidence>
<comment type="caution">
    <text evidence="2">The sequence shown here is derived from an EMBL/GenBank/DDBJ whole genome shotgun (WGS) entry which is preliminary data.</text>
</comment>
<gene>
    <name evidence="2" type="ORF">TRFO_07550</name>
</gene>
<dbReference type="Proteomes" id="UP000179807">
    <property type="component" value="Unassembled WGS sequence"/>
</dbReference>
<dbReference type="AlphaFoldDB" id="A0A1J4JSD4"/>
<reference evidence="2" key="1">
    <citation type="submission" date="2016-10" db="EMBL/GenBank/DDBJ databases">
        <authorList>
            <person name="Benchimol M."/>
            <person name="Almeida L.G."/>
            <person name="Vasconcelos A.T."/>
            <person name="Perreira-Neves A."/>
            <person name="Rosa I.A."/>
            <person name="Tasca T."/>
            <person name="Bogo M.R."/>
            <person name="de Souza W."/>
        </authorList>
    </citation>
    <scope>NUCLEOTIDE SEQUENCE [LARGE SCALE GENOMIC DNA]</scope>
    <source>
        <strain evidence="2">K</strain>
    </source>
</reference>
<feature type="region of interest" description="Disordered" evidence="1">
    <location>
        <begin position="176"/>
        <end position="212"/>
    </location>
</feature>
<dbReference type="OrthoDB" id="10486557at2759"/>
<dbReference type="VEuPathDB" id="TrichDB:TRFO_07550"/>
<keyword evidence="3" id="KW-1185">Reference proteome</keyword>
<evidence type="ECO:0000313" key="3">
    <source>
        <dbReference type="Proteomes" id="UP000179807"/>
    </source>
</evidence>
<feature type="region of interest" description="Disordered" evidence="1">
    <location>
        <begin position="1"/>
        <end position="129"/>
    </location>
</feature>
<sequence length="249" mass="28651">MLDEFIEQLKEDDDASFSPSKGNYSPEKIRNSPKAPTKRAQSNTRAPPQQYIHEDDEDDENPNGYEADDDEEDIEDMPPPPQKTSLTRRQQTTTTRSSVNNSRSNLPTKKANNTRKGPANINKDEEDEEIINWSKKIKSIQNKGQNLDDQMQQCRSAIIDPPTDVADVPIYFGTSERKLDPYPTVKKKMTGGFIRPPPVRSSRKAGGPKGRRLLYEERVPDYVPPPERRRDALRWQIRQKLIYSDPKYH</sequence>